<proteinExistence type="predicted"/>
<protein>
    <submittedName>
        <fullName evidence="7">MauE/DoxX family redox-associated membrane protein</fullName>
    </submittedName>
</protein>
<feature type="domain" description="Methylamine utilisation protein MauE" evidence="6">
    <location>
        <begin position="10"/>
        <end position="140"/>
    </location>
</feature>
<feature type="transmembrane region" description="Helical" evidence="5">
    <location>
        <begin position="50"/>
        <end position="72"/>
    </location>
</feature>
<dbReference type="EMBL" id="CP144913">
    <property type="protein sequence ID" value="WXB75079.1"/>
    <property type="molecule type" value="Genomic_DNA"/>
</dbReference>
<dbReference type="InterPro" id="IPR009908">
    <property type="entry name" value="Methylamine_util_MauE"/>
</dbReference>
<comment type="subcellular location">
    <subcellularLocation>
        <location evidence="1">Membrane</location>
        <topology evidence="1">Multi-pass membrane protein</topology>
    </subcellularLocation>
</comment>
<evidence type="ECO:0000259" key="6">
    <source>
        <dbReference type="Pfam" id="PF07291"/>
    </source>
</evidence>
<dbReference type="RefSeq" id="WP_338747793.1">
    <property type="nucleotide sequence ID" value="NZ_CP144913.1"/>
</dbReference>
<evidence type="ECO:0000256" key="2">
    <source>
        <dbReference type="ARBA" id="ARBA00022692"/>
    </source>
</evidence>
<feature type="transmembrane region" description="Helical" evidence="5">
    <location>
        <begin position="79"/>
        <end position="98"/>
    </location>
</feature>
<accession>A0ABZ2MDF9</accession>
<dbReference type="Proteomes" id="UP001382727">
    <property type="component" value="Chromosome"/>
</dbReference>
<evidence type="ECO:0000256" key="1">
    <source>
        <dbReference type="ARBA" id="ARBA00004141"/>
    </source>
</evidence>
<evidence type="ECO:0000256" key="3">
    <source>
        <dbReference type="ARBA" id="ARBA00022989"/>
    </source>
</evidence>
<sequence>MSRQRLPDLVGLAARLALGGVLLVAGGLKLGNPRGAARAVQGYDVMPFEVAKYIGYALPWIEVIIGLLLVLGLFTRINALLGTLLMAAFVIGIAQAWARGLTIDCGCFGGGGDVAADETRYGQEIARDLGLALCGVWLLVRPRTALSLDRYLFADVKEHT</sequence>
<feature type="transmembrane region" description="Helical" evidence="5">
    <location>
        <begin position="12"/>
        <end position="30"/>
    </location>
</feature>
<keyword evidence="2 5" id="KW-0812">Transmembrane</keyword>
<keyword evidence="3 5" id="KW-1133">Transmembrane helix</keyword>
<evidence type="ECO:0000256" key="5">
    <source>
        <dbReference type="SAM" id="Phobius"/>
    </source>
</evidence>
<reference evidence="7 8" key="1">
    <citation type="submission" date="2024-02" db="EMBL/GenBank/DDBJ databases">
        <title>Janibacter sp. nov., isolated from gut of marine sandworm.</title>
        <authorList>
            <person name="Kim B."/>
            <person name="Jun M.O."/>
            <person name="Shin N.-R."/>
        </authorList>
    </citation>
    <scope>NUCLEOTIDE SEQUENCE [LARGE SCALE GENOMIC DNA]</scope>
    <source>
        <strain evidence="7 8">A1S7</strain>
    </source>
</reference>
<keyword evidence="8" id="KW-1185">Reference proteome</keyword>
<evidence type="ECO:0000313" key="7">
    <source>
        <dbReference type="EMBL" id="WXB75079.1"/>
    </source>
</evidence>
<name>A0ABZ2MDF9_9MICO</name>
<evidence type="ECO:0000256" key="4">
    <source>
        <dbReference type="ARBA" id="ARBA00023136"/>
    </source>
</evidence>
<organism evidence="7 8">
    <name type="scientific">Janibacter alittae</name>
    <dbReference type="NCBI Taxonomy" id="3115209"/>
    <lineage>
        <taxon>Bacteria</taxon>
        <taxon>Bacillati</taxon>
        <taxon>Actinomycetota</taxon>
        <taxon>Actinomycetes</taxon>
        <taxon>Micrococcales</taxon>
        <taxon>Intrasporangiaceae</taxon>
        <taxon>Janibacter</taxon>
    </lineage>
</organism>
<dbReference type="Pfam" id="PF07291">
    <property type="entry name" value="MauE"/>
    <property type="match status" value="1"/>
</dbReference>
<gene>
    <name evidence="7" type="ORF">V1351_08845</name>
</gene>
<evidence type="ECO:0000313" key="8">
    <source>
        <dbReference type="Proteomes" id="UP001382727"/>
    </source>
</evidence>
<keyword evidence="4 5" id="KW-0472">Membrane</keyword>